<proteinExistence type="predicted"/>
<dbReference type="EMBL" id="LAZR01069874">
    <property type="protein sequence ID" value="KKK46848.1"/>
    <property type="molecule type" value="Genomic_DNA"/>
</dbReference>
<name>A0A0F8VR89_9ZZZZ</name>
<organism evidence="1">
    <name type="scientific">marine sediment metagenome</name>
    <dbReference type="NCBI Taxonomy" id="412755"/>
    <lineage>
        <taxon>unclassified sequences</taxon>
        <taxon>metagenomes</taxon>
        <taxon>ecological metagenomes</taxon>
    </lineage>
</organism>
<sequence>IIDWYIFLSQKEDGITAAAEELGLPADCEWLGYPIVDWKEDLKTHAAQLSIKAKQKEIEALDNRVNKLVSPDQRREMELKALQEILKD</sequence>
<reference evidence="1" key="1">
    <citation type="journal article" date="2015" name="Nature">
        <title>Complex archaea that bridge the gap between prokaryotes and eukaryotes.</title>
        <authorList>
            <person name="Spang A."/>
            <person name="Saw J.H."/>
            <person name="Jorgensen S.L."/>
            <person name="Zaremba-Niedzwiedzka K."/>
            <person name="Martijn J."/>
            <person name="Lind A.E."/>
            <person name="van Eijk R."/>
            <person name="Schleper C."/>
            <person name="Guy L."/>
            <person name="Ettema T.J."/>
        </authorList>
    </citation>
    <scope>NUCLEOTIDE SEQUENCE</scope>
</reference>
<feature type="non-terminal residue" evidence="1">
    <location>
        <position position="1"/>
    </location>
</feature>
<dbReference type="AlphaFoldDB" id="A0A0F8VR89"/>
<accession>A0A0F8VR89</accession>
<evidence type="ECO:0000313" key="1">
    <source>
        <dbReference type="EMBL" id="KKK46848.1"/>
    </source>
</evidence>
<gene>
    <name evidence="1" type="ORF">LCGC14_3161130</name>
</gene>
<comment type="caution">
    <text evidence="1">The sequence shown here is derived from an EMBL/GenBank/DDBJ whole genome shotgun (WGS) entry which is preliminary data.</text>
</comment>
<protein>
    <submittedName>
        <fullName evidence="1">Uncharacterized protein</fullName>
    </submittedName>
</protein>